<accession>A0A8S2DCQ5</accession>
<gene>
    <name evidence="1" type="ORF">OVA965_LOCUS8100</name>
    <name evidence="2" type="ORF">TMI583_LOCUS8096</name>
</gene>
<dbReference type="PANTHER" id="PTHR47326">
    <property type="entry name" value="TRANSPOSABLE ELEMENT TC3 TRANSPOSASE-LIKE PROTEIN"/>
    <property type="match status" value="1"/>
</dbReference>
<protein>
    <recommendedName>
        <fullName evidence="4">Tc1-like transposase DDE domain-containing protein</fullName>
    </recommendedName>
</protein>
<dbReference type="Proteomes" id="UP000677228">
    <property type="component" value="Unassembled WGS sequence"/>
</dbReference>
<dbReference type="Gene3D" id="3.30.420.10">
    <property type="entry name" value="Ribonuclease H-like superfamily/Ribonuclease H"/>
    <property type="match status" value="1"/>
</dbReference>
<comment type="caution">
    <text evidence="1">The sequence shown here is derived from an EMBL/GenBank/DDBJ whole genome shotgun (WGS) entry which is preliminary data.</text>
</comment>
<evidence type="ECO:0000313" key="3">
    <source>
        <dbReference type="Proteomes" id="UP000677228"/>
    </source>
</evidence>
<name>A0A8S2DCQ5_9BILA</name>
<dbReference type="Proteomes" id="UP000682733">
    <property type="component" value="Unassembled WGS sequence"/>
</dbReference>
<dbReference type="PANTHER" id="PTHR47326:SF1">
    <property type="entry name" value="HTH PSQ-TYPE DOMAIN-CONTAINING PROTEIN"/>
    <property type="match status" value="1"/>
</dbReference>
<evidence type="ECO:0000313" key="1">
    <source>
        <dbReference type="EMBL" id="CAF0870415.1"/>
    </source>
</evidence>
<dbReference type="GO" id="GO:0003676">
    <property type="term" value="F:nucleic acid binding"/>
    <property type="evidence" value="ECO:0007669"/>
    <property type="project" value="InterPro"/>
</dbReference>
<dbReference type="EMBL" id="CAJNOK010002673">
    <property type="protein sequence ID" value="CAF0870415.1"/>
    <property type="molecule type" value="Genomic_DNA"/>
</dbReference>
<evidence type="ECO:0008006" key="4">
    <source>
        <dbReference type="Google" id="ProtNLM"/>
    </source>
</evidence>
<organism evidence="1 3">
    <name type="scientific">Didymodactylos carnosus</name>
    <dbReference type="NCBI Taxonomy" id="1234261"/>
    <lineage>
        <taxon>Eukaryota</taxon>
        <taxon>Metazoa</taxon>
        <taxon>Spiralia</taxon>
        <taxon>Gnathifera</taxon>
        <taxon>Rotifera</taxon>
        <taxon>Eurotatoria</taxon>
        <taxon>Bdelloidea</taxon>
        <taxon>Philodinida</taxon>
        <taxon>Philodinidae</taxon>
        <taxon>Didymodactylos</taxon>
    </lineage>
</organism>
<proteinExistence type="predicted"/>
<dbReference type="EMBL" id="CAJOBA010002674">
    <property type="protein sequence ID" value="CAF3655237.1"/>
    <property type="molecule type" value="Genomic_DNA"/>
</dbReference>
<dbReference type="AlphaFoldDB" id="A0A8S2DCQ5"/>
<reference evidence="1" key="1">
    <citation type="submission" date="2021-02" db="EMBL/GenBank/DDBJ databases">
        <authorList>
            <person name="Nowell W R."/>
        </authorList>
    </citation>
    <scope>NUCLEOTIDE SEQUENCE</scope>
</reference>
<sequence>MVWTFTRPYFFLKGERLNGQTYRDELLPFYKEEGDRLFGHKNWGFQQDGASFHKDNKAQKWCKNNFKFFIPKEKWPPNSPELNPLDYSIWDNISSNVEYHKVKTINDLRREVEKAMKKVDVSYAREVIGAFLRRVYSVEKHGGELIIDEYS</sequence>
<dbReference type="InterPro" id="IPR036397">
    <property type="entry name" value="RNaseH_sf"/>
</dbReference>
<evidence type="ECO:0000313" key="2">
    <source>
        <dbReference type="EMBL" id="CAF3655237.1"/>
    </source>
</evidence>